<dbReference type="KEGG" id="csem:103377993"/>
<evidence type="ECO:0000256" key="2">
    <source>
        <dbReference type="SAM" id="SignalP"/>
    </source>
</evidence>
<dbReference type="AlphaFoldDB" id="R4TXU3"/>
<dbReference type="OrthoDB" id="69496at2759"/>
<feature type="domain" description="Saposin B-type" evidence="3">
    <location>
        <begin position="45"/>
        <end position="125"/>
    </location>
</feature>
<name>R4TXU3_CYNSE</name>
<dbReference type="PROSITE" id="PS51257">
    <property type="entry name" value="PROKAR_LIPOPROTEIN"/>
    <property type="match status" value="1"/>
</dbReference>
<accession>R4TXU3</accession>
<dbReference type="InterPro" id="IPR038847">
    <property type="entry name" value="Granulysin-like"/>
</dbReference>
<protein>
    <submittedName>
        <fullName evidence="4">NK-lysin</fullName>
    </submittedName>
</protein>
<dbReference type="PANTHER" id="PTHR15541:SF2">
    <property type="entry name" value="GRANULYSIN"/>
    <property type="match status" value="1"/>
</dbReference>
<evidence type="ECO:0000256" key="1">
    <source>
        <dbReference type="ARBA" id="ARBA00023157"/>
    </source>
</evidence>
<evidence type="ECO:0000259" key="3">
    <source>
        <dbReference type="PROSITE" id="PS50015"/>
    </source>
</evidence>
<dbReference type="PANTHER" id="PTHR15541">
    <property type="entry name" value="GRANULYSIN RELATED"/>
    <property type="match status" value="1"/>
</dbReference>
<dbReference type="InterPro" id="IPR008139">
    <property type="entry name" value="SaposinB_dom"/>
</dbReference>
<dbReference type="CTD" id="335563"/>
<organism evidence="4">
    <name type="scientific">Cynoglossus semilaevis</name>
    <name type="common">Tongue sole</name>
    <dbReference type="NCBI Taxonomy" id="244447"/>
    <lineage>
        <taxon>Eukaryota</taxon>
        <taxon>Metazoa</taxon>
        <taxon>Chordata</taxon>
        <taxon>Craniata</taxon>
        <taxon>Vertebrata</taxon>
        <taxon>Euteleostomi</taxon>
        <taxon>Actinopterygii</taxon>
        <taxon>Neopterygii</taxon>
        <taxon>Teleostei</taxon>
        <taxon>Neoteleostei</taxon>
        <taxon>Acanthomorphata</taxon>
        <taxon>Carangaria</taxon>
        <taxon>Pleuronectiformes</taxon>
        <taxon>Pleuronectoidei</taxon>
        <taxon>Cynoglossidae</taxon>
        <taxon>Cynoglossinae</taxon>
        <taxon>Cynoglossus</taxon>
    </lineage>
</organism>
<dbReference type="PROSITE" id="PS50015">
    <property type="entry name" value="SAP_B"/>
    <property type="match status" value="1"/>
</dbReference>
<sequence length="135" mass="15301">MNKSPILLFCILAACSVWSVHGKSQEMNIDDEEPAEVELPVEAKPPGLCWGCKWALNKVKKAMTQKETYEKVKARLIKICNKIGFLKSRCHKFVITHLDELVEELSTTDDVKTICVNVKACNPKEPSHLLFYPNN</sequence>
<dbReference type="GeneID" id="103377993"/>
<dbReference type="Gene3D" id="1.10.225.10">
    <property type="entry name" value="Saposin-like"/>
    <property type="match status" value="1"/>
</dbReference>
<proteinExistence type="evidence at transcript level"/>
<dbReference type="InterPro" id="IPR011001">
    <property type="entry name" value="Saposin-like"/>
</dbReference>
<dbReference type="GO" id="GO:0042742">
    <property type="term" value="P:defense response to bacterium"/>
    <property type="evidence" value="ECO:0007669"/>
    <property type="project" value="InterPro"/>
</dbReference>
<keyword evidence="1" id="KW-1015">Disulfide bond</keyword>
<dbReference type="SMART" id="SM00741">
    <property type="entry name" value="SapB"/>
    <property type="match status" value="1"/>
</dbReference>
<keyword evidence="2" id="KW-0732">Signal</keyword>
<feature type="chain" id="PRO_5004371125" evidence="2">
    <location>
        <begin position="23"/>
        <end position="135"/>
    </location>
</feature>
<dbReference type="EMBL" id="KC346974">
    <property type="protein sequence ID" value="AGM21637.1"/>
    <property type="molecule type" value="mRNA"/>
</dbReference>
<feature type="signal peptide" evidence="2">
    <location>
        <begin position="1"/>
        <end position="22"/>
    </location>
</feature>
<evidence type="ECO:0000313" key="4">
    <source>
        <dbReference type="EMBL" id="AGM21637.1"/>
    </source>
</evidence>
<dbReference type="SUPFAM" id="SSF47862">
    <property type="entry name" value="Saposin"/>
    <property type="match status" value="1"/>
</dbReference>
<reference evidence="4" key="1">
    <citation type="journal article" date="2013" name="Dev. Comp. Immunol.">
        <title>A NK-lysin from Cynoglossus semilaevis enhances antimicrobial defense against bacterial and viral pathogens.</title>
        <authorList>
            <person name="Zhang M."/>
            <person name="Long H."/>
            <person name="Sun L."/>
        </authorList>
    </citation>
    <scope>NUCLEOTIDE SEQUENCE</scope>
</reference>
<dbReference type="RefSeq" id="NP_001281135.1">
    <property type="nucleotide sequence ID" value="NM_001294206.1"/>
</dbReference>